<protein>
    <submittedName>
        <fullName evidence="1">Uncharacterized protein</fullName>
    </submittedName>
</protein>
<keyword evidence="2" id="KW-1185">Reference proteome</keyword>
<gene>
    <name evidence="1" type="ORF">Acr_20g0000120</name>
</gene>
<dbReference type="Proteomes" id="UP000585474">
    <property type="component" value="Unassembled WGS sequence"/>
</dbReference>
<evidence type="ECO:0000313" key="1">
    <source>
        <dbReference type="EMBL" id="GFZ08204.1"/>
    </source>
</evidence>
<reference evidence="1 2" key="1">
    <citation type="submission" date="2019-07" db="EMBL/GenBank/DDBJ databases">
        <title>De Novo Assembly of kiwifruit Actinidia rufa.</title>
        <authorList>
            <person name="Sugita-Konishi S."/>
            <person name="Sato K."/>
            <person name="Mori E."/>
            <person name="Abe Y."/>
            <person name="Kisaki G."/>
            <person name="Hamano K."/>
            <person name="Suezawa K."/>
            <person name="Otani M."/>
            <person name="Fukuda T."/>
            <person name="Manabe T."/>
            <person name="Gomi K."/>
            <person name="Tabuchi M."/>
            <person name="Akimitsu K."/>
            <person name="Kataoka I."/>
        </authorList>
    </citation>
    <scope>NUCLEOTIDE SEQUENCE [LARGE SCALE GENOMIC DNA]</scope>
    <source>
        <strain evidence="2">cv. Fuchu</strain>
    </source>
</reference>
<dbReference type="AlphaFoldDB" id="A0A7J0GBN2"/>
<sequence>MGWDNFFEAARDWDWTGLVGAAQYQSRLDFTDRGWTGLYEAAQGCAGDWVARDWGWTARAEAGGCAGGWWLSGGCAGGCPRLRRRLKVVAALVAIGFRVWAAVEAD</sequence>
<comment type="caution">
    <text evidence="1">The sequence shown here is derived from an EMBL/GenBank/DDBJ whole genome shotgun (WGS) entry which is preliminary data.</text>
</comment>
<evidence type="ECO:0000313" key="2">
    <source>
        <dbReference type="Proteomes" id="UP000585474"/>
    </source>
</evidence>
<organism evidence="1 2">
    <name type="scientific">Actinidia rufa</name>
    <dbReference type="NCBI Taxonomy" id="165716"/>
    <lineage>
        <taxon>Eukaryota</taxon>
        <taxon>Viridiplantae</taxon>
        <taxon>Streptophyta</taxon>
        <taxon>Embryophyta</taxon>
        <taxon>Tracheophyta</taxon>
        <taxon>Spermatophyta</taxon>
        <taxon>Magnoliopsida</taxon>
        <taxon>eudicotyledons</taxon>
        <taxon>Gunneridae</taxon>
        <taxon>Pentapetalae</taxon>
        <taxon>asterids</taxon>
        <taxon>Ericales</taxon>
        <taxon>Actinidiaceae</taxon>
        <taxon>Actinidia</taxon>
    </lineage>
</organism>
<dbReference type="EMBL" id="BJWL01000020">
    <property type="protein sequence ID" value="GFZ08204.1"/>
    <property type="molecule type" value="Genomic_DNA"/>
</dbReference>
<name>A0A7J0GBN2_9ERIC</name>
<proteinExistence type="predicted"/>
<accession>A0A7J0GBN2</accession>